<dbReference type="EMBL" id="CM056815">
    <property type="protein sequence ID" value="KAJ8629464.1"/>
    <property type="molecule type" value="Genomic_DNA"/>
</dbReference>
<evidence type="ECO:0000313" key="2">
    <source>
        <dbReference type="Proteomes" id="UP001234297"/>
    </source>
</evidence>
<evidence type="ECO:0000313" key="1">
    <source>
        <dbReference type="EMBL" id="KAJ8629464.1"/>
    </source>
</evidence>
<sequence length="598" mass="66419">MAEILSILSRNASLLTPSAIASLLTTCSKLRLLKTGTPVHAIILKRRDLYSDLYLLNHLLNFYAKCNQLEYAHKVFDEIPVRNIVSWTSLISGYYQCGRGDSALHLFSVMNAHDPSSRPNEFTYASVVGACTKLELLAEGMQVHSQTLQRGFLSHVLVSNVFISFYMASGCVAEAEIVFQEIPEPDQVSWNSLILGLSQNGFIQTALERFQRMRELGVSITSFTLTAAITACLEDEIDGKRIHGLAIKTGLDSDCFTGSALIRMYSGFKNMEDAFKAFQMLAFKDVASWNSLIEGYGRSDQGERGLQVFIAFMESGLKADEITITSVVGICTDLVMLECGKQVHSLSLKGGLDGRIRIGNSMIDMYSKCGSLDDGLKIFQQMKEKSIVSWTAMMGGLAYHGRADEVLKLFEEMKIEGVKPNKVTYTCVLSACGHNGLVDLGQKLFRSMEIEPDFNHYMCMVHLLAGGGRFGDAEMFIRSSPAKYEELLWQSFLVACKNSGEWEKGLEVAERIIGENQSVEPLMSVVLSNVFAAAGRWEEVMKLRANMNGRGMKKEPACSWIEVDNIIQACRFPKNVNDNAMPPNRFTVRSPKEALSAR</sequence>
<reference evidence="1 2" key="1">
    <citation type="journal article" date="2022" name="Hortic Res">
        <title>A haplotype resolved chromosomal level avocado genome allows analysis of novel avocado genes.</title>
        <authorList>
            <person name="Nath O."/>
            <person name="Fletcher S.J."/>
            <person name="Hayward A."/>
            <person name="Shaw L.M."/>
            <person name="Masouleh A.K."/>
            <person name="Furtado A."/>
            <person name="Henry R.J."/>
            <person name="Mitter N."/>
        </authorList>
    </citation>
    <scope>NUCLEOTIDE SEQUENCE [LARGE SCALE GENOMIC DNA]</scope>
    <source>
        <strain evidence="2">cv. Hass</strain>
    </source>
</reference>
<name>A0ACC2L7P4_PERAE</name>
<organism evidence="1 2">
    <name type="scientific">Persea americana</name>
    <name type="common">Avocado</name>
    <dbReference type="NCBI Taxonomy" id="3435"/>
    <lineage>
        <taxon>Eukaryota</taxon>
        <taxon>Viridiplantae</taxon>
        <taxon>Streptophyta</taxon>
        <taxon>Embryophyta</taxon>
        <taxon>Tracheophyta</taxon>
        <taxon>Spermatophyta</taxon>
        <taxon>Magnoliopsida</taxon>
        <taxon>Magnoliidae</taxon>
        <taxon>Laurales</taxon>
        <taxon>Lauraceae</taxon>
        <taxon>Persea</taxon>
    </lineage>
</organism>
<accession>A0ACC2L7P4</accession>
<comment type="caution">
    <text evidence="1">The sequence shown here is derived from an EMBL/GenBank/DDBJ whole genome shotgun (WGS) entry which is preliminary data.</text>
</comment>
<proteinExistence type="predicted"/>
<protein>
    <submittedName>
        <fullName evidence="1">Uncharacterized protein</fullName>
    </submittedName>
</protein>
<keyword evidence="2" id="KW-1185">Reference proteome</keyword>
<gene>
    <name evidence="1" type="ORF">MRB53_022787</name>
</gene>
<dbReference type="Proteomes" id="UP001234297">
    <property type="component" value="Chromosome 7"/>
</dbReference>